<dbReference type="WBParaSite" id="RSKR_0000612300.1">
    <property type="protein sequence ID" value="RSKR_0000612300.1"/>
    <property type="gene ID" value="RSKR_0000612300"/>
</dbReference>
<accession>A0AC35U0Q0</accession>
<reference evidence="2" key="1">
    <citation type="submission" date="2016-11" db="UniProtKB">
        <authorList>
            <consortium name="WormBaseParasite"/>
        </authorList>
    </citation>
    <scope>IDENTIFICATION</scope>
    <source>
        <strain evidence="2">KR3021</strain>
    </source>
</reference>
<evidence type="ECO:0000313" key="2">
    <source>
        <dbReference type="WBParaSite" id="RSKR_0000612300.1"/>
    </source>
</evidence>
<evidence type="ECO:0000313" key="1">
    <source>
        <dbReference type="Proteomes" id="UP000095286"/>
    </source>
</evidence>
<proteinExistence type="predicted"/>
<name>A0AC35U0Q0_9BILA</name>
<dbReference type="Proteomes" id="UP000095286">
    <property type="component" value="Unplaced"/>
</dbReference>
<protein>
    <submittedName>
        <fullName evidence="2">Titin-like</fullName>
    </submittedName>
</protein>
<sequence length="334" mass="37072">MFVDTAKAELFTFVAKSEALKNIIQNDYCLPQNTVKSSIEKNNSLVNENILSPRLNKEANGEFSKEPIDKVTSAKEQMSEVAYPEESIAEAMLVEPVTGSKLVVEPITEVKLLEPFADIGSENPIGEVKLVKPIDQVTLIKPVVEVKLVEPIAEVRVTQLIAEAKLTKPITEADLPQPAAEVKLEEPTPGKTIDENAMAFERFPSFAHDGTISDDDEVDVVFKKRLLADENDTIKSEERQTDEISFQEFDMDDNICSSYPVDSSHNFLNAISCFEQESESEMIEATQEITAATDANEEIIIEQDSAGWVRDKIRVEMISNSNGVPVECITIDDD</sequence>
<organism evidence="1 2">
    <name type="scientific">Rhabditophanes sp. KR3021</name>
    <dbReference type="NCBI Taxonomy" id="114890"/>
    <lineage>
        <taxon>Eukaryota</taxon>
        <taxon>Metazoa</taxon>
        <taxon>Ecdysozoa</taxon>
        <taxon>Nematoda</taxon>
        <taxon>Chromadorea</taxon>
        <taxon>Rhabditida</taxon>
        <taxon>Tylenchina</taxon>
        <taxon>Panagrolaimomorpha</taxon>
        <taxon>Strongyloidoidea</taxon>
        <taxon>Alloionematidae</taxon>
        <taxon>Rhabditophanes</taxon>
    </lineage>
</organism>